<keyword evidence="9" id="KW-1185">Reference proteome</keyword>
<dbReference type="PROSITE" id="PS51094">
    <property type="entry name" value="PTS_EIIA_TYPE_2"/>
    <property type="match status" value="1"/>
</dbReference>
<name>A0ABY3B7I6_9BACL</name>
<proteinExistence type="predicted"/>
<keyword evidence="1" id="KW-0808">Transferase</keyword>
<dbReference type="InterPro" id="IPR036634">
    <property type="entry name" value="PRD_sf"/>
</dbReference>
<dbReference type="InterPro" id="IPR013196">
    <property type="entry name" value="HTH_11"/>
</dbReference>
<evidence type="ECO:0000256" key="2">
    <source>
        <dbReference type="ARBA" id="ARBA00022737"/>
    </source>
</evidence>
<organism evidence="8 9">
    <name type="scientific">Paenibacillus ottowii</name>
    <dbReference type="NCBI Taxonomy" id="2315729"/>
    <lineage>
        <taxon>Bacteria</taxon>
        <taxon>Bacillati</taxon>
        <taxon>Bacillota</taxon>
        <taxon>Bacilli</taxon>
        <taxon>Bacillales</taxon>
        <taxon>Paenibacillaceae</taxon>
        <taxon>Paenibacillus</taxon>
    </lineage>
</organism>
<dbReference type="InterPro" id="IPR050661">
    <property type="entry name" value="BglG_antiterminators"/>
</dbReference>
<evidence type="ECO:0000259" key="6">
    <source>
        <dbReference type="PROSITE" id="PS51099"/>
    </source>
</evidence>
<dbReference type="Gene3D" id="1.10.1790.10">
    <property type="entry name" value="PRD domain"/>
    <property type="match status" value="1"/>
</dbReference>
<dbReference type="PROSITE" id="PS51099">
    <property type="entry name" value="PTS_EIIB_TYPE_2"/>
    <property type="match status" value="1"/>
</dbReference>
<feature type="domain" description="PTS EIIA type-2" evidence="5">
    <location>
        <begin position="535"/>
        <end position="678"/>
    </location>
</feature>
<dbReference type="RefSeq" id="WP_142613262.1">
    <property type="nucleotide sequence ID" value="NZ_VIJZ01000005.1"/>
</dbReference>
<dbReference type="Gene3D" id="1.10.10.10">
    <property type="entry name" value="Winged helix-like DNA-binding domain superfamily/Winged helix DNA-binding domain"/>
    <property type="match status" value="1"/>
</dbReference>
<feature type="domain" description="PRD" evidence="7">
    <location>
        <begin position="308"/>
        <end position="412"/>
    </location>
</feature>
<keyword evidence="3" id="KW-0805">Transcription regulation</keyword>
<dbReference type="SUPFAM" id="SSF52794">
    <property type="entry name" value="PTS system IIB component-like"/>
    <property type="match status" value="1"/>
</dbReference>
<comment type="caution">
    <text evidence="8">The sequence shown here is derived from an EMBL/GenBank/DDBJ whole genome shotgun (WGS) entry which is preliminary data.</text>
</comment>
<dbReference type="CDD" id="cd05568">
    <property type="entry name" value="PTS_IIB_bgl_like"/>
    <property type="match status" value="1"/>
</dbReference>
<dbReference type="InterPro" id="IPR036390">
    <property type="entry name" value="WH_DNA-bd_sf"/>
</dbReference>
<sequence length="694" mass="79242">MNITKRQSDIVEYLLEQPHEVTAGEIAEKINVSTRTVHRELGAVECWLAAHEVKLEKKSGIGIYVDVDPTQLASLREQLLYTKSDDYSAEERKIVVLCMLLDTQEPIKLLALASDLKVTVTTVSHDLDELQGWIKDRGLVLVRRRGYGVEITGREIDKRRAISELALEYLDESDLFSGREELRPVTRVTEKLLEMIGRENLLTVENALWQPHDQWLKNMVESKYMELLIQICVSLARLRLGYVVEHRPSLPYLKTDSEENIMLRTAMVERICAELSAALAIDFPDQERSYFRLLFRDAEDHSTRLLPLDDLVLLELVHELIRRVEAETGTLLAEDRVLREGLIAHMAPVLKRLREGKSIRNPLLQQIRKDYGSLFESVKKAAADMTEMEVPDEEIGFLVMHFGASLERLRQLQREVRAIVVCTSGIGSSRLLATRLAKELPQIKIVDRASWYEATRIPKEDYDLIISTVELPLEPDRYLKISPLLTQEESDRLRHFIQHITLNQLNDHPQEQAVQSGQGMEWLTGLRKSLEEIVHIVQQFQVYPLENQGMDMSATIEAICMMEAVRGNVTEPSVVAEQLIERERQGSQVISDTSVALIHTRSPYVRQPSLTLYRLAEPLLADVDEQVECVLLMLGPRELPKESLEVLSEISALLLQEDMITLLEHGSRDQIANYISSELAEFFHSKLGTGRNLT</sequence>
<protein>
    <submittedName>
        <fullName evidence="8">PRD domain-containing protein</fullName>
    </submittedName>
</protein>
<dbReference type="InterPro" id="IPR011608">
    <property type="entry name" value="PRD"/>
</dbReference>
<dbReference type="Pfam" id="PF08279">
    <property type="entry name" value="HTH_11"/>
    <property type="match status" value="1"/>
</dbReference>
<evidence type="ECO:0000259" key="5">
    <source>
        <dbReference type="PROSITE" id="PS51094"/>
    </source>
</evidence>
<evidence type="ECO:0000256" key="3">
    <source>
        <dbReference type="ARBA" id="ARBA00023015"/>
    </source>
</evidence>
<dbReference type="InterPro" id="IPR036095">
    <property type="entry name" value="PTS_EIIB-like_sf"/>
</dbReference>
<dbReference type="SUPFAM" id="SSF63520">
    <property type="entry name" value="PTS-regulatory domain, PRD"/>
    <property type="match status" value="1"/>
</dbReference>
<dbReference type="PANTHER" id="PTHR30185">
    <property type="entry name" value="CRYPTIC BETA-GLUCOSIDE BGL OPERON ANTITERMINATOR"/>
    <property type="match status" value="1"/>
</dbReference>
<dbReference type="InterPro" id="IPR036388">
    <property type="entry name" value="WH-like_DNA-bd_sf"/>
</dbReference>
<dbReference type="PROSITE" id="PS51372">
    <property type="entry name" value="PRD_2"/>
    <property type="match status" value="1"/>
</dbReference>
<gene>
    <name evidence="8" type="ORF">FKV70_14285</name>
</gene>
<dbReference type="InterPro" id="IPR013011">
    <property type="entry name" value="PTS_EIIB_2"/>
</dbReference>
<evidence type="ECO:0000259" key="7">
    <source>
        <dbReference type="PROSITE" id="PS51372"/>
    </source>
</evidence>
<dbReference type="InterPro" id="IPR002178">
    <property type="entry name" value="PTS_EIIA_type-2_dom"/>
</dbReference>
<evidence type="ECO:0000313" key="9">
    <source>
        <dbReference type="Proteomes" id="UP000319219"/>
    </source>
</evidence>
<dbReference type="InterPro" id="IPR016152">
    <property type="entry name" value="PTrfase/Anion_transptr"/>
</dbReference>
<dbReference type="EMBL" id="VIJZ01000005">
    <property type="protein sequence ID" value="TQR98313.1"/>
    <property type="molecule type" value="Genomic_DNA"/>
</dbReference>
<keyword evidence="2" id="KW-0677">Repeat</keyword>
<feature type="domain" description="PTS EIIB type-2" evidence="6">
    <location>
        <begin position="416"/>
        <end position="505"/>
    </location>
</feature>
<keyword evidence="4" id="KW-0804">Transcription</keyword>
<dbReference type="Pfam" id="PF00359">
    <property type="entry name" value="PTS_EIIA_2"/>
    <property type="match status" value="1"/>
</dbReference>
<dbReference type="Gene3D" id="3.40.930.10">
    <property type="entry name" value="Mannitol-specific EII, Chain A"/>
    <property type="match status" value="1"/>
</dbReference>
<accession>A0ABY3B7I6</accession>
<dbReference type="SUPFAM" id="SSF55804">
    <property type="entry name" value="Phoshotransferase/anion transport protein"/>
    <property type="match status" value="1"/>
</dbReference>
<reference evidence="8 9" key="1">
    <citation type="submission" date="2019-07" db="EMBL/GenBank/DDBJ databases">
        <title>Paenibacillus ottowii sp. nov. isolated from a fermentation system processing bovine manure.</title>
        <authorList>
            <person name="Velazquez L.F."/>
            <person name="Rajbanshi S."/>
            <person name="Guan S."/>
            <person name="Hinchee M."/>
            <person name="Welsh A."/>
        </authorList>
    </citation>
    <scope>NUCLEOTIDE SEQUENCE [LARGE SCALE GENOMIC DNA]</scope>
    <source>
        <strain evidence="8 9">MS2379</strain>
    </source>
</reference>
<evidence type="ECO:0000313" key="8">
    <source>
        <dbReference type="EMBL" id="TQR98313.1"/>
    </source>
</evidence>
<dbReference type="Pfam" id="PF00874">
    <property type="entry name" value="PRD"/>
    <property type="match status" value="1"/>
</dbReference>
<dbReference type="Proteomes" id="UP000319219">
    <property type="component" value="Unassembled WGS sequence"/>
</dbReference>
<evidence type="ECO:0000256" key="1">
    <source>
        <dbReference type="ARBA" id="ARBA00022679"/>
    </source>
</evidence>
<dbReference type="SUPFAM" id="SSF46785">
    <property type="entry name" value="Winged helix' DNA-binding domain"/>
    <property type="match status" value="1"/>
</dbReference>
<dbReference type="PANTHER" id="PTHR30185:SF18">
    <property type="entry name" value="TRANSCRIPTIONAL REGULATOR MTLR"/>
    <property type="match status" value="1"/>
</dbReference>
<dbReference type="Gene3D" id="3.40.50.2300">
    <property type="match status" value="1"/>
</dbReference>
<evidence type="ECO:0000256" key="4">
    <source>
        <dbReference type="ARBA" id="ARBA00023163"/>
    </source>
</evidence>